<dbReference type="Proteomes" id="UP000603904">
    <property type="component" value="Unassembled WGS sequence"/>
</dbReference>
<organism evidence="2 3">
    <name type="scientific">Microbispora corallina</name>
    <dbReference type="NCBI Taxonomy" id="83302"/>
    <lineage>
        <taxon>Bacteria</taxon>
        <taxon>Bacillati</taxon>
        <taxon>Actinomycetota</taxon>
        <taxon>Actinomycetes</taxon>
        <taxon>Streptosporangiales</taxon>
        <taxon>Streptosporangiaceae</taxon>
        <taxon>Microbispora</taxon>
    </lineage>
</organism>
<evidence type="ECO:0000259" key="1">
    <source>
        <dbReference type="PROSITE" id="PS50801"/>
    </source>
</evidence>
<dbReference type="CDD" id="cd07043">
    <property type="entry name" value="STAS_anti-anti-sigma_factors"/>
    <property type="match status" value="1"/>
</dbReference>
<reference evidence="2 3" key="1">
    <citation type="submission" date="2021-01" db="EMBL/GenBank/DDBJ databases">
        <title>Whole genome shotgun sequence of Microbispora corallina NBRC 16416.</title>
        <authorList>
            <person name="Komaki H."/>
            <person name="Tamura T."/>
        </authorList>
    </citation>
    <scope>NUCLEOTIDE SEQUENCE [LARGE SCALE GENOMIC DNA]</scope>
    <source>
        <strain evidence="2 3">NBRC 16416</strain>
    </source>
</reference>
<keyword evidence="3" id="KW-1185">Reference proteome</keyword>
<dbReference type="SUPFAM" id="SSF52091">
    <property type="entry name" value="SpoIIaa-like"/>
    <property type="match status" value="1"/>
</dbReference>
<dbReference type="RefSeq" id="WP_204057282.1">
    <property type="nucleotide sequence ID" value="NZ_BAAAGP010000011.1"/>
</dbReference>
<dbReference type="EMBL" id="BOOC01000011">
    <property type="protein sequence ID" value="GIH39783.1"/>
    <property type="molecule type" value="Genomic_DNA"/>
</dbReference>
<gene>
    <name evidence="2" type="ORF">Mco01_27830</name>
</gene>
<dbReference type="InterPro" id="IPR025847">
    <property type="entry name" value="MEDS_domain"/>
</dbReference>
<dbReference type="InterPro" id="IPR036513">
    <property type="entry name" value="STAS_dom_sf"/>
</dbReference>
<dbReference type="InterPro" id="IPR002645">
    <property type="entry name" value="STAS_dom"/>
</dbReference>
<dbReference type="Pfam" id="PF14417">
    <property type="entry name" value="MEDS"/>
    <property type="match status" value="1"/>
</dbReference>
<name>A0ABQ4FYE5_9ACTN</name>
<evidence type="ECO:0000313" key="3">
    <source>
        <dbReference type="Proteomes" id="UP000603904"/>
    </source>
</evidence>
<comment type="caution">
    <text evidence="2">The sequence shown here is derived from an EMBL/GenBank/DDBJ whole genome shotgun (WGS) entry which is preliminary data.</text>
</comment>
<dbReference type="PROSITE" id="PS50801">
    <property type="entry name" value="STAS"/>
    <property type="match status" value="1"/>
</dbReference>
<dbReference type="Gene3D" id="3.30.750.24">
    <property type="entry name" value="STAS domain"/>
    <property type="match status" value="1"/>
</dbReference>
<sequence length="292" mass="31542">MADPTTVDALSLGDHVCWTFDDHERHLEALARFVRAGLAQDQKVLYLTDTFLPAAFLAAVETYGVDADDARRSGRLVVSTADESYLARGAFDPEQALRGWTTAVEEARRQGYAGLRVAADMGWTVRPIPGIDRLAWYEAQANRIFSQGEALALCCYDRRLFTARELERVGMAHPGTAQADAGSGDEWRPLLRMRRTSTGLSLSGEADMTNRDALATVLRHLVEDVPTGNDPVVVDVSGLTFADLGAARALASAVTSSGGRMRLEGSGPFLVDLLAFLDQPDEEAATADGRVA</sequence>
<dbReference type="InterPro" id="IPR058548">
    <property type="entry name" value="MlaB-like_STAS"/>
</dbReference>
<feature type="domain" description="STAS" evidence="1">
    <location>
        <begin position="200"/>
        <end position="274"/>
    </location>
</feature>
<dbReference type="Pfam" id="PF13466">
    <property type="entry name" value="STAS_2"/>
    <property type="match status" value="1"/>
</dbReference>
<evidence type="ECO:0000313" key="2">
    <source>
        <dbReference type="EMBL" id="GIH39783.1"/>
    </source>
</evidence>
<accession>A0ABQ4FYE5</accession>
<proteinExistence type="predicted"/>
<protein>
    <recommendedName>
        <fullName evidence="1">STAS domain-containing protein</fullName>
    </recommendedName>
</protein>